<evidence type="ECO:0000256" key="11">
    <source>
        <dbReference type="ARBA" id="ARBA00023130"/>
    </source>
</evidence>
<dbReference type="PANTHER" id="PTHR10035">
    <property type="entry name" value="T-CELL SURFACE GLYCOPROTEIN CD3 ZETA CHAIN"/>
    <property type="match status" value="1"/>
</dbReference>
<keyword evidence="6 17" id="KW-0812">Transmembrane</keyword>
<keyword evidence="11" id="KW-1064">Adaptive immunity</keyword>
<dbReference type="OrthoDB" id="9941225at2759"/>
<comment type="function">
    <text evidence="15">Part of the TCR-CD3 complex present on T-lymphocyte cell surface that plays an essential role in adaptive immune response. When antigen presenting cells (APCs) activate T-cell receptor (TCR), TCR-mediated signals are transmitted across the cell membrane by the CD3 chains CD3D, CD3E, CD3G and CD3Z. All CD3 chains contain immunoreceptor tyrosine-based activation motifs (ITAMs) in their cytoplasmic domain. Upon TCR engagement, these motifs become phosphorylated by Src family protein tyrosine kinases LCK and FYN, resulting in the activation of downstream signaling pathways. CD3Z ITAMs phosphorylation creates multiple docking sites for the protein kinase ZAP70 leading to ZAP70 phosphorylation and its conversion into a catalytically active enzyme. Plays an important role in intrathymic T-cell differentiation. Additionally, participates in the activity-dependent synapse formation of retinal ganglion cells (RGCs) in both the retina and dorsal lateral geniculate nucleus (dLGN).</text>
</comment>
<keyword evidence="8" id="KW-0677">Repeat</keyword>
<comment type="similarity">
    <text evidence="2">Belongs to the CD3Z/FCER1G family.</text>
</comment>
<feature type="compositionally biased region" description="Basic and acidic residues" evidence="16">
    <location>
        <begin position="111"/>
        <end position="121"/>
    </location>
</feature>
<dbReference type="GO" id="GO:0002250">
    <property type="term" value="P:adaptive immune response"/>
    <property type="evidence" value="ECO:0007669"/>
    <property type="project" value="UniProtKB-KW"/>
</dbReference>
<proteinExistence type="inferred from homology"/>
<evidence type="ECO:0000313" key="18">
    <source>
        <dbReference type="EMBL" id="KAG9348833.1"/>
    </source>
</evidence>
<dbReference type="GO" id="GO:0004888">
    <property type="term" value="F:transmembrane signaling receptor activity"/>
    <property type="evidence" value="ECO:0007669"/>
    <property type="project" value="InterPro"/>
</dbReference>
<comment type="caution">
    <text evidence="18">The sequence shown here is derived from an EMBL/GenBank/DDBJ whole genome shotgun (WGS) entry which is preliminary data.</text>
</comment>
<protein>
    <recommendedName>
        <fullName evidence="3">T-cell surface glycoprotein CD3 zeta chain</fullName>
    </recommendedName>
    <alternativeName>
        <fullName evidence="14">T-cell receptor T3 zeta chain</fullName>
    </alternativeName>
</protein>
<keyword evidence="5" id="KW-0597">Phosphoprotein</keyword>
<evidence type="ECO:0000256" key="8">
    <source>
        <dbReference type="ARBA" id="ARBA00022737"/>
    </source>
</evidence>
<evidence type="ECO:0000256" key="12">
    <source>
        <dbReference type="ARBA" id="ARBA00023136"/>
    </source>
</evidence>
<keyword evidence="9" id="KW-0391">Immunity</keyword>
<evidence type="ECO:0000256" key="4">
    <source>
        <dbReference type="ARBA" id="ARBA00022475"/>
    </source>
</evidence>
<evidence type="ECO:0000256" key="10">
    <source>
        <dbReference type="ARBA" id="ARBA00022989"/>
    </source>
</evidence>
<keyword evidence="7" id="KW-0732">Signal</keyword>
<evidence type="ECO:0000256" key="16">
    <source>
        <dbReference type="SAM" id="MobiDB-lite"/>
    </source>
</evidence>
<evidence type="ECO:0000256" key="15">
    <source>
        <dbReference type="ARBA" id="ARBA00045360"/>
    </source>
</evidence>
<keyword evidence="12 17" id="KW-0472">Membrane</keyword>
<dbReference type="AlphaFoldDB" id="A0A8T2P5P9"/>
<comment type="subcellular location">
    <subcellularLocation>
        <location evidence="1">Cell membrane</location>
        <topology evidence="1">Single-pass type I membrane protein</topology>
    </subcellularLocation>
</comment>
<keyword evidence="19" id="KW-1185">Reference proteome</keyword>
<evidence type="ECO:0000256" key="9">
    <source>
        <dbReference type="ARBA" id="ARBA00022859"/>
    </source>
</evidence>
<evidence type="ECO:0000256" key="6">
    <source>
        <dbReference type="ARBA" id="ARBA00022692"/>
    </source>
</evidence>
<feature type="compositionally biased region" description="Polar residues" evidence="16">
    <location>
        <begin position="158"/>
        <end position="169"/>
    </location>
</feature>
<reference evidence="18" key="1">
    <citation type="thesis" date="2021" institute="BYU ScholarsArchive" country="Provo, UT, USA">
        <title>Applications of and Algorithms for Genome Assembly and Genomic Analyses with an Emphasis on Marine Teleosts.</title>
        <authorList>
            <person name="Pickett B.D."/>
        </authorList>
    </citation>
    <scope>NUCLEOTIDE SEQUENCE</scope>
    <source>
        <strain evidence="18">HI-2016</strain>
    </source>
</reference>
<dbReference type="EMBL" id="JAFBMS010000010">
    <property type="protein sequence ID" value="KAG9348833.1"/>
    <property type="molecule type" value="Genomic_DNA"/>
</dbReference>
<evidence type="ECO:0000256" key="7">
    <source>
        <dbReference type="ARBA" id="ARBA00022729"/>
    </source>
</evidence>
<dbReference type="Pfam" id="PF11628">
    <property type="entry name" value="TCR_zetazeta"/>
    <property type="match status" value="1"/>
</dbReference>
<keyword evidence="10 17" id="KW-1133">Transmembrane helix</keyword>
<dbReference type="InterPro" id="IPR024128">
    <property type="entry name" value="T-cell_CD3_zeta"/>
</dbReference>
<evidence type="ECO:0000256" key="3">
    <source>
        <dbReference type="ARBA" id="ARBA00020448"/>
    </source>
</evidence>
<gene>
    <name evidence="18" type="ORF">JZ751_029150</name>
</gene>
<keyword evidence="4" id="KW-1003">Cell membrane</keyword>
<evidence type="ECO:0000256" key="13">
    <source>
        <dbReference type="ARBA" id="ARBA00023170"/>
    </source>
</evidence>
<evidence type="ECO:0000256" key="14">
    <source>
        <dbReference type="ARBA" id="ARBA00030941"/>
    </source>
</evidence>
<evidence type="ECO:0000313" key="19">
    <source>
        <dbReference type="Proteomes" id="UP000824540"/>
    </source>
</evidence>
<evidence type="ECO:0000256" key="17">
    <source>
        <dbReference type="SAM" id="Phobius"/>
    </source>
</evidence>
<evidence type="ECO:0000256" key="5">
    <source>
        <dbReference type="ARBA" id="ARBA00022553"/>
    </source>
</evidence>
<dbReference type="PROSITE" id="PS51055">
    <property type="entry name" value="ITAM_1"/>
    <property type="match status" value="1"/>
</dbReference>
<name>A0A8T2P5P9_9TELE</name>
<feature type="transmembrane region" description="Helical" evidence="17">
    <location>
        <begin position="64"/>
        <end position="82"/>
    </location>
</feature>
<dbReference type="GO" id="GO:0098797">
    <property type="term" value="C:plasma membrane protein complex"/>
    <property type="evidence" value="ECO:0007669"/>
    <property type="project" value="UniProtKB-ARBA"/>
</dbReference>
<feature type="region of interest" description="Disordered" evidence="16">
    <location>
        <begin position="93"/>
        <end position="184"/>
    </location>
</feature>
<dbReference type="InterPro" id="IPR021663">
    <property type="entry name" value="CD3_zeta/IgE_Fc_rcpt_gamma"/>
</dbReference>
<dbReference type="GO" id="GO:0007166">
    <property type="term" value="P:cell surface receptor signaling pathway"/>
    <property type="evidence" value="ECO:0007669"/>
    <property type="project" value="InterPro"/>
</dbReference>
<evidence type="ECO:0000256" key="1">
    <source>
        <dbReference type="ARBA" id="ARBA00004251"/>
    </source>
</evidence>
<dbReference type="SMART" id="SM00077">
    <property type="entry name" value="ITAM"/>
    <property type="match status" value="2"/>
</dbReference>
<dbReference type="Pfam" id="PF02189">
    <property type="entry name" value="ITAM"/>
    <property type="match status" value="1"/>
</dbReference>
<accession>A0A8T2P5P9</accession>
<evidence type="ECO:0000256" key="2">
    <source>
        <dbReference type="ARBA" id="ARBA00007280"/>
    </source>
</evidence>
<dbReference type="InterPro" id="IPR003110">
    <property type="entry name" value="Phos_immunorcpt_sig_ITAM"/>
</dbReference>
<dbReference type="PANTHER" id="PTHR10035:SF2">
    <property type="entry name" value="T-CELL SURFACE GLYCOPROTEIN CD3 ZETA CHAIN"/>
    <property type="match status" value="1"/>
</dbReference>
<keyword evidence="13" id="KW-0675">Receptor</keyword>
<dbReference type="Proteomes" id="UP000824540">
    <property type="component" value="Unassembled WGS sequence"/>
</dbReference>
<sequence>MGSGGRLRSSNGETLGFSAQLAPTRLCSRKTTELKTQSVSDSSVFYFPCAEASGWGINNPKVCYILDVILLLYGLIMTALLIREKFRKRKASSSDGLYADLQPHGGSYEPLRPRNDPETGRGNRRQAGDDLYTPLQKPNMETYNQIHVKQERRRNKSEQVYQGLSSATKDTYDSLHMQPMPPRR</sequence>
<organism evidence="18 19">
    <name type="scientific">Albula glossodonta</name>
    <name type="common">roundjaw bonefish</name>
    <dbReference type="NCBI Taxonomy" id="121402"/>
    <lineage>
        <taxon>Eukaryota</taxon>
        <taxon>Metazoa</taxon>
        <taxon>Chordata</taxon>
        <taxon>Craniata</taxon>
        <taxon>Vertebrata</taxon>
        <taxon>Euteleostomi</taxon>
        <taxon>Actinopterygii</taxon>
        <taxon>Neopterygii</taxon>
        <taxon>Teleostei</taxon>
        <taxon>Albuliformes</taxon>
        <taxon>Albulidae</taxon>
        <taxon>Albula</taxon>
    </lineage>
</organism>